<dbReference type="Proteomes" id="UP000515135">
    <property type="component" value="Unplaced"/>
</dbReference>
<sequence>MSSDEEYESEYYREDVDSQRDSSSDSPDEEKRQRRRKRTKEQKRDEKEKSEVDVEAIKEFCQVVEAGDVEKIGECLDKNDIDIDGFYFSEGKFTALHLATDNGTADVIQFLIDKKAGVNIASRNPVPEKADYPLNLVTSDGPIGATPLHLAVRYGDEAHLEAADILIENGANVNARDKNWDTPLHQATYHGNNKAARLLVEAGAGLDNKNKKGKLPEDLAFEESTPVGCKSPESRNSLLRGRQRILHIIKRIKENEESASFARSSHRMRRPARRPIRFSDFPQKSPEELRVLERRFVLDCVAVANISQDYGKANPKMGTAIPPYNAQKDKHVEPYFNFYGVKDVLKTTGQYGRKSTSIDGPVIDRFVGLGKGYQYLSKRNKFGAGHSREAIDGHGQFMTGVQPMFGYRGLYGYRRNTPWLRGIPSPFGVDPRSPLHAKERLPPIYYRRQAGWAASL</sequence>
<name>A0A6P4Z839_BRABE</name>
<proteinExistence type="predicted"/>
<dbReference type="InterPro" id="IPR036770">
    <property type="entry name" value="Ankyrin_rpt-contain_sf"/>
</dbReference>
<dbReference type="PRINTS" id="PR01415">
    <property type="entry name" value="ANKYRIN"/>
</dbReference>
<keyword evidence="1" id="KW-0040">ANK repeat</keyword>
<evidence type="ECO:0000313" key="4">
    <source>
        <dbReference type="RefSeq" id="XP_019630069.1"/>
    </source>
</evidence>
<gene>
    <name evidence="4" type="primary">LOC109474243</name>
</gene>
<feature type="compositionally biased region" description="Basic and acidic residues" evidence="2">
    <location>
        <begin position="10"/>
        <end position="23"/>
    </location>
</feature>
<dbReference type="Gene3D" id="1.25.40.20">
    <property type="entry name" value="Ankyrin repeat-containing domain"/>
    <property type="match status" value="1"/>
</dbReference>
<dbReference type="Pfam" id="PF00023">
    <property type="entry name" value="Ank"/>
    <property type="match status" value="1"/>
</dbReference>
<dbReference type="Pfam" id="PF12796">
    <property type="entry name" value="Ank_2"/>
    <property type="match status" value="1"/>
</dbReference>
<dbReference type="SUPFAM" id="SSF48403">
    <property type="entry name" value="Ankyrin repeat"/>
    <property type="match status" value="1"/>
</dbReference>
<feature type="repeat" description="ANK" evidence="1">
    <location>
        <begin position="179"/>
        <end position="211"/>
    </location>
</feature>
<dbReference type="PANTHER" id="PTHR34221">
    <property type="entry name" value="HYPOTHETICAL PROTEIN LOC691189"/>
    <property type="match status" value="1"/>
</dbReference>
<dbReference type="SMART" id="SM00248">
    <property type="entry name" value="ANK"/>
    <property type="match status" value="3"/>
</dbReference>
<feature type="repeat" description="ANK" evidence="1">
    <location>
        <begin position="143"/>
        <end position="178"/>
    </location>
</feature>
<dbReference type="RefSeq" id="XP_019630069.1">
    <property type="nucleotide sequence ID" value="XM_019774510.1"/>
</dbReference>
<feature type="compositionally biased region" description="Basic and acidic residues" evidence="2">
    <location>
        <begin position="42"/>
        <end position="51"/>
    </location>
</feature>
<dbReference type="AlphaFoldDB" id="A0A6P4Z839"/>
<organism evidence="3 4">
    <name type="scientific">Branchiostoma belcheri</name>
    <name type="common">Amphioxus</name>
    <dbReference type="NCBI Taxonomy" id="7741"/>
    <lineage>
        <taxon>Eukaryota</taxon>
        <taxon>Metazoa</taxon>
        <taxon>Chordata</taxon>
        <taxon>Cephalochordata</taxon>
        <taxon>Leptocardii</taxon>
        <taxon>Amphioxiformes</taxon>
        <taxon>Branchiostomatidae</taxon>
        <taxon>Branchiostoma</taxon>
    </lineage>
</organism>
<dbReference type="KEGG" id="bbel:109474243"/>
<feature type="repeat" description="ANK" evidence="1">
    <location>
        <begin position="91"/>
        <end position="123"/>
    </location>
</feature>
<evidence type="ECO:0000256" key="1">
    <source>
        <dbReference type="PROSITE-ProRule" id="PRU00023"/>
    </source>
</evidence>
<dbReference type="PROSITE" id="PS50088">
    <property type="entry name" value="ANK_REPEAT"/>
    <property type="match status" value="3"/>
</dbReference>
<dbReference type="PANTHER" id="PTHR34221:SF4">
    <property type="entry name" value="CHROMOSOME LG9 OPEN READING FRAME, HUMAN C17ORF98"/>
    <property type="match status" value="1"/>
</dbReference>
<evidence type="ECO:0000313" key="3">
    <source>
        <dbReference type="Proteomes" id="UP000515135"/>
    </source>
</evidence>
<evidence type="ECO:0000256" key="2">
    <source>
        <dbReference type="SAM" id="MobiDB-lite"/>
    </source>
</evidence>
<feature type="region of interest" description="Disordered" evidence="2">
    <location>
        <begin position="1"/>
        <end position="51"/>
    </location>
</feature>
<dbReference type="Pfam" id="PF15075">
    <property type="entry name" value="SPMAP1-like"/>
    <property type="match status" value="1"/>
</dbReference>
<keyword evidence="3" id="KW-1185">Reference proteome</keyword>
<dbReference type="OrthoDB" id="9935043at2759"/>
<dbReference type="InterPro" id="IPR028027">
    <property type="entry name" value="SPMAP1"/>
</dbReference>
<dbReference type="PROSITE" id="PS50297">
    <property type="entry name" value="ANK_REP_REGION"/>
    <property type="match status" value="3"/>
</dbReference>
<accession>A0A6P4Z839</accession>
<dbReference type="InterPro" id="IPR002110">
    <property type="entry name" value="Ankyrin_rpt"/>
</dbReference>
<protein>
    <submittedName>
        <fullName evidence="4">Uncharacterized protein LOC109474243</fullName>
    </submittedName>
</protein>
<dbReference type="GeneID" id="109474243"/>
<reference evidence="4" key="1">
    <citation type="submission" date="2025-08" db="UniProtKB">
        <authorList>
            <consortium name="RefSeq"/>
        </authorList>
    </citation>
    <scope>IDENTIFICATION</scope>
    <source>
        <tissue evidence="4">Gonad</tissue>
    </source>
</reference>